<reference evidence="3" key="1">
    <citation type="submission" date="2025-08" db="UniProtKB">
        <authorList>
            <consortium name="RefSeq"/>
        </authorList>
    </citation>
    <scope>IDENTIFICATION</scope>
    <source>
        <tissue evidence="3">Young leaves</tissue>
    </source>
</reference>
<dbReference type="Proteomes" id="UP000228380">
    <property type="component" value="Unplaced"/>
</dbReference>
<gene>
    <name evidence="3" type="primary">LOC103699947</name>
</gene>
<protein>
    <submittedName>
        <fullName evidence="3">Uncharacterized protein LOC103699947</fullName>
    </submittedName>
</protein>
<evidence type="ECO:0000313" key="3">
    <source>
        <dbReference type="RefSeq" id="XP_038973895.1"/>
    </source>
</evidence>
<accession>A0A8B8ZI99</accession>
<feature type="transmembrane region" description="Helical" evidence="1">
    <location>
        <begin position="22"/>
        <end position="47"/>
    </location>
</feature>
<dbReference type="KEGG" id="pda:103699947"/>
<dbReference type="RefSeq" id="XP_038973895.1">
    <property type="nucleotide sequence ID" value="XM_039117967.1"/>
</dbReference>
<organism evidence="2 3">
    <name type="scientific">Phoenix dactylifera</name>
    <name type="common">Date palm</name>
    <dbReference type="NCBI Taxonomy" id="42345"/>
    <lineage>
        <taxon>Eukaryota</taxon>
        <taxon>Viridiplantae</taxon>
        <taxon>Streptophyta</taxon>
        <taxon>Embryophyta</taxon>
        <taxon>Tracheophyta</taxon>
        <taxon>Spermatophyta</taxon>
        <taxon>Magnoliopsida</taxon>
        <taxon>Liliopsida</taxon>
        <taxon>Arecaceae</taxon>
        <taxon>Coryphoideae</taxon>
        <taxon>Phoeniceae</taxon>
        <taxon>Phoenix</taxon>
    </lineage>
</organism>
<keyword evidence="2" id="KW-1185">Reference proteome</keyword>
<evidence type="ECO:0000256" key="1">
    <source>
        <dbReference type="SAM" id="Phobius"/>
    </source>
</evidence>
<dbReference type="AlphaFoldDB" id="A0A8B8ZI99"/>
<sequence>MGLDLWRRRGMGWCSPSGPKQAATTLICFLTGVALFVTGAHLSYVHIAPQQARTRARDELVLDYLRKKHDGGK</sequence>
<dbReference type="GeneID" id="103699947"/>
<dbReference type="OrthoDB" id="1898956at2759"/>
<proteinExistence type="predicted"/>
<evidence type="ECO:0000313" key="2">
    <source>
        <dbReference type="Proteomes" id="UP000228380"/>
    </source>
</evidence>
<keyword evidence="1" id="KW-0472">Membrane</keyword>
<keyword evidence="1" id="KW-0812">Transmembrane</keyword>
<keyword evidence="1" id="KW-1133">Transmembrane helix</keyword>
<name>A0A8B8ZI99_PHODC</name>